<gene>
    <name evidence="1" type="ORF">BN000_00850</name>
</gene>
<dbReference type="STRING" id="1499688.BN000_00850"/>
<evidence type="ECO:0000313" key="2">
    <source>
        <dbReference type="Proteomes" id="UP000199087"/>
    </source>
</evidence>
<proteinExistence type="predicted"/>
<evidence type="ECO:0000313" key="1">
    <source>
        <dbReference type="EMBL" id="CRK80959.1"/>
    </source>
</evidence>
<dbReference type="InterPro" id="IPR019688">
    <property type="entry name" value="DUF2533"/>
</dbReference>
<organism evidence="1 2">
    <name type="scientific">Neobacillus massiliamazoniensis</name>
    <dbReference type="NCBI Taxonomy" id="1499688"/>
    <lineage>
        <taxon>Bacteria</taxon>
        <taxon>Bacillati</taxon>
        <taxon>Bacillota</taxon>
        <taxon>Bacilli</taxon>
        <taxon>Bacillales</taxon>
        <taxon>Bacillaceae</taxon>
        <taxon>Neobacillus</taxon>
    </lineage>
</organism>
<dbReference type="OrthoDB" id="2679622at2"/>
<dbReference type="Pfam" id="PF10752">
    <property type="entry name" value="DUF2533"/>
    <property type="match status" value="1"/>
</dbReference>
<protein>
    <submittedName>
        <fullName evidence="1">YpbS</fullName>
    </submittedName>
</protein>
<dbReference type="AlphaFoldDB" id="A0A0U1NSD5"/>
<accession>A0A0U1NSD5</accession>
<sequence>MSVHKAISEHVNKQNHRINEFLVLDQKREHFIEEAVELCKQGAAFTTDKINEVTGQINELAKQGIIPTRKIVTVEMVREYMQKLQN</sequence>
<name>A0A0U1NSD5_9BACI</name>
<reference evidence="2" key="1">
    <citation type="submission" date="2015-05" db="EMBL/GenBank/DDBJ databases">
        <authorList>
            <person name="Urmite Genomes"/>
        </authorList>
    </citation>
    <scope>NUCLEOTIDE SEQUENCE [LARGE SCALE GENOMIC DNA]</scope>
    <source>
        <strain evidence="2">LF1</strain>
    </source>
</reference>
<keyword evidence="2" id="KW-1185">Reference proteome</keyword>
<dbReference type="EMBL" id="CVRB01000001">
    <property type="protein sequence ID" value="CRK80959.1"/>
    <property type="molecule type" value="Genomic_DNA"/>
</dbReference>
<dbReference type="Proteomes" id="UP000199087">
    <property type="component" value="Unassembled WGS sequence"/>
</dbReference>
<dbReference type="RefSeq" id="WP_090631282.1">
    <property type="nucleotide sequence ID" value="NZ_CVRB01000001.1"/>
</dbReference>